<evidence type="ECO:0000259" key="2">
    <source>
        <dbReference type="PROSITE" id="PS50943"/>
    </source>
</evidence>
<dbReference type="Pfam" id="PF13560">
    <property type="entry name" value="HTH_31"/>
    <property type="match status" value="1"/>
</dbReference>
<reference evidence="3 4" key="1">
    <citation type="submission" date="2023-06" db="EMBL/GenBank/DDBJ databases">
        <title>Pelomonas sp. PFR6 16S ribosomal RNA gene Genome sequencing and assembly.</title>
        <authorList>
            <person name="Woo H."/>
        </authorList>
    </citation>
    <scope>NUCLEOTIDE SEQUENCE [LARGE SCALE GENOMIC DNA]</scope>
    <source>
        <strain evidence="3 4">PFR6</strain>
    </source>
</reference>
<sequence length="90" mass="9952">MRKHPQQVFGERIRELRQAANLTQEDLASRCGLFRTYMSRIETGQANPTLTIIHALADSLGVHITALFDASAPVARPKASARPSRGRVAR</sequence>
<dbReference type="SUPFAM" id="SSF47413">
    <property type="entry name" value="lambda repressor-like DNA-binding domains"/>
    <property type="match status" value="1"/>
</dbReference>
<evidence type="ECO:0000313" key="3">
    <source>
        <dbReference type="EMBL" id="MDN3923219.1"/>
    </source>
</evidence>
<comment type="caution">
    <text evidence="3">The sequence shown here is derived from an EMBL/GenBank/DDBJ whole genome shotgun (WGS) entry which is preliminary data.</text>
</comment>
<dbReference type="InterPro" id="IPR001387">
    <property type="entry name" value="Cro/C1-type_HTH"/>
</dbReference>
<accession>A0ABT8E094</accession>
<evidence type="ECO:0000256" key="1">
    <source>
        <dbReference type="ARBA" id="ARBA00023125"/>
    </source>
</evidence>
<name>A0ABT8E094_9BURK</name>
<gene>
    <name evidence="3" type="ORF">QWJ38_23275</name>
</gene>
<dbReference type="PANTHER" id="PTHR46797">
    <property type="entry name" value="HTH-TYPE TRANSCRIPTIONAL REGULATOR"/>
    <property type="match status" value="1"/>
</dbReference>
<dbReference type="InterPro" id="IPR050807">
    <property type="entry name" value="TransReg_Diox_bact_type"/>
</dbReference>
<dbReference type="PROSITE" id="PS50943">
    <property type="entry name" value="HTH_CROC1"/>
    <property type="match status" value="1"/>
</dbReference>
<dbReference type="Proteomes" id="UP001228044">
    <property type="component" value="Unassembled WGS sequence"/>
</dbReference>
<dbReference type="PANTHER" id="PTHR46797:SF1">
    <property type="entry name" value="METHYLPHOSPHONATE SYNTHASE"/>
    <property type="match status" value="1"/>
</dbReference>
<dbReference type="InterPro" id="IPR010982">
    <property type="entry name" value="Lambda_DNA-bd_dom_sf"/>
</dbReference>
<organism evidence="3 4">
    <name type="scientific">Roseateles violae</name>
    <dbReference type="NCBI Taxonomy" id="3058042"/>
    <lineage>
        <taxon>Bacteria</taxon>
        <taxon>Pseudomonadati</taxon>
        <taxon>Pseudomonadota</taxon>
        <taxon>Betaproteobacteria</taxon>
        <taxon>Burkholderiales</taxon>
        <taxon>Sphaerotilaceae</taxon>
        <taxon>Roseateles</taxon>
    </lineage>
</organism>
<dbReference type="EMBL" id="JAUHHC010000008">
    <property type="protein sequence ID" value="MDN3923219.1"/>
    <property type="molecule type" value="Genomic_DNA"/>
</dbReference>
<feature type="domain" description="HTH cro/C1-type" evidence="2">
    <location>
        <begin position="13"/>
        <end position="67"/>
    </location>
</feature>
<protein>
    <submittedName>
        <fullName evidence="3">Helix-turn-helix transcriptional regulator</fullName>
    </submittedName>
</protein>
<evidence type="ECO:0000313" key="4">
    <source>
        <dbReference type="Proteomes" id="UP001228044"/>
    </source>
</evidence>
<keyword evidence="4" id="KW-1185">Reference proteome</keyword>
<dbReference type="SMART" id="SM00530">
    <property type="entry name" value="HTH_XRE"/>
    <property type="match status" value="1"/>
</dbReference>
<proteinExistence type="predicted"/>
<dbReference type="Gene3D" id="1.10.260.40">
    <property type="entry name" value="lambda repressor-like DNA-binding domains"/>
    <property type="match status" value="1"/>
</dbReference>
<dbReference type="CDD" id="cd00093">
    <property type="entry name" value="HTH_XRE"/>
    <property type="match status" value="1"/>
</dbReference>
<keyword evidence="1" id="KW-0238">DNA-binding</keyword>
<dbReference type="RefSeq" id="WP_290361529.1">
    <property type="nucleotide sequence ID" value="NZ_JAUHHC010000008.1"/>
</dbReference>